<dbReference type="Proteomes" id="UP000188726">
    <property type="component" value="Unassembled WGS sequence"/>
</dbReference>
<sequence>MCTRIFNNLNPQYPITARNMDWFWPINTYLYRFPKGMKSRGLDAGPMWLIIVSTFITLPTP</sequence>
<dbReference type="AlphaFoldDB" id="A0AB36K8A8"/>
<gene>
    <name evidence="1" type="ORF">BZG09_04475</name>
</gene>
<dbReference type="InterPro" id="IPR029055">
    <property type="entry name" value="Ntn_hydrolases_N"/>
</dbReference>
<dbReference type="EMBL" id="MUEO01000007">
    <property type="protein sequence ID" value="OOE45427.1"/>
    <property type="molecule type" value="Genomic_DNA"/>
</dbReference>
<dbReference type="Gene3D" id="3.60.60.10">
    <property type="entry name" value="Penicillin V Acylase, Chain A"/>
    <property type="match status" value="1"/>
</dbReference>
<comment type="caution">
    <text evidence="1">The sequence shown here is derived from an EMBL/GenBank/DDBJ whole genome shotgun (WGS) entry which is preliminary data.</text>
</comment>
<accession>A0AB36K8A8</accession>
<proteinExistence type="predicted"/>
<organism evidence="1 2">
    <name type="scientific">Salinivibrio kushneri</name>
    <dbReference type="NCBI Taxonomy" id="1908198"/>
    <lineage>
        <taxon>Bacteria</taxon>
        <taxon>Pseudomonadati</taxon>
        <taxon>Pseudomonadota</taxon>
        <taxon>Gammaproteobacteria</taxon>
        <taxon>Vibrionales</taxon>
        <taxon>Vibrionaceae</taxon>
        <taxon>Salinivibrio</taxon>
    </lineage>
</organism>
<protein>
    <submittedName>
        <fullName evidence="1">Uncharacterized protein</fullName>
    </submittedName>
</protein>
<name>A0AB36K8A8_9GAMM</name>
<dbReference type="SUPFAM" id="SSF56235">
    <property type="entry name" value="N-terminal nucleophile aminohydrolases (Ntn hydrolases)"/>
    <property type="match status" value="1"/>
</dbReference>
<evidence type="ECO:0000313" key="1">
    <source>
        <dbReference type="EMBL" id="OOE45427.1"/>
    </source>
</evidence>
<reference evidence="1 2" key="1">
    <citation type="journal article" date="2017" name="Genome Announc.">
        <title>Draft Genome Sequences of Salinivibrio proteolyticus, Salinivibrio sharmensis, Salinivibrio siamensis, Salinivibrio costicola subsp. alcaliphilus, Salinivibrio costicola subsp. vallismortis, and 29 New Isolates Belonging to the Genus Salinivibrio.</title>
        <authorList>
            <person name="Lopez-Hermoso C."/>
            <person name="de la Haba R.R."/>
            <person name="Sanchez-Porro C."/>
            <person name="Bayliss S.C."/>
            <person name="Feil E.J."/>
            <person name="Ventosa A."/>
        </authorList>
    </citation>
    <scope>NUCLEOTIDE SEQUENCE [LARGE SCALE GENOMIC DNA]</scope>
    <source>
        <strain evidence="1 2">IC202</strain>
    </source>
</reference>
<evidence type="ECO:0000313" key="2">
    <source>
        <dbReference type="Proteomes" id="UP000188726"/>
    </source>
</evidence>